<proteinExistence type="inferred from homology"/>
<organism evidence="9">
    <name type="scientific">Alsobacter sp. KACC 23698</name>
    <dbReference type="NCBI Taxonomy" id="3149229"/>
    <lineage>
        <taxon>Bacteria</taxon>
        <taxon>Pseudomonadati</taxon>
        <taxon>Pseudomonadota</taxon>
        <taxon>Alphaproteobacteria</taxon>
        <taxon>Hyphomicrobiales</taxon>
        <taxon>Alsobacteraceae</taxon>
        <taxon>Alsobacter</taxon>
    </lineage>
</organism>
<feature type="transmembrane region" description="Helical" evidence="8">
    <location>
        <begin position="116"/>
        <end position="137"/>
    </location>
</feature>
<feature type="transmembrane region" description="Helical" evidence="8">
    <location>
        <begin position="143"/>
        <end position="169"/>
    </location>
</feature>
<comment type="subcellular location">
    <subcellularLocation>
        <location evidence="1 8">Cell membrane</location>
        <topology evidence="1 8">Multi-pass membrane protein</topology>
    </subcellularLocation>
</comment>
<comment type="similarity">
    <text evidence="2 8">Belongs to the 4-toluene sulfonate uptake permease (TSUP) (TC 2.A.102) family.</text>
</comment>
<evidence type="ECO:0000256" key="8">
    <source>
        <dbReference type="RuleBase" id="RU363041"/>
    </source>
</evidence>
<dbReference type="InterPro" id="IPR052017">
    <property type="entry name" value="TSUP"/>
</dbReference>
<evidence type="ECO:0000256" key="5">
    <source>
        <dbReference type="ARBA" id="ARBA00022692"/>
    </source>
</evidence>
<evidence type="ECO:0000256" key="6">
    <source>
        <dbReference type="ARBA" id="ARBA00022989"/>
    </source>
</evidence>
<accession>A0AAU7JJD6</accession>
<keyword evidence="6 8" id="KW-1133">Transmembrane helix</keyword>
<evidence type="ECO:0000256" key="4">
    <source>
        <dbReference type="ARBA" id="ARBA00022475"/>
    </source>
</evidence>
<keyword evidence="3" id="KW-0813">Transport</keyword>
<protein>
    <recommendedName>
        <fullName evidence="8">Probable membrane transporter protein</fullName>
    </recommendedName>
</protein>
<name>A0AAU7JJD6_9HYPH</name>
<keyword evidence="5 8" id="KW-0812">Transmembrane</keyword>
<dbReference type="PANTHER" id="PTHR30269">
    <property type="entry name" value="TRANSMEMBRANE PROTEIN YFCA"/>
    <property type="match status" value="1"/>
</dbReference>
<keyword evidence="4 8" id="KW-1003">Cell membrane</keyword>
<evidence type="ECO:0000256" key="1">
    <source>
        <dbReference type="ARBA" id="ARBA00004651"/>
    </source>
</evidence>
<evidence type="ECO:0000256" key="2">
    <source>
        <dbReference type="ARBA" id="ARBA00009142"/>
    </source>
</evidence>
<keyword evidence="7 8" id="KW-0472">Membrane</keyword>
<feature type="transmembrane region" description="Helical" evidence="8">
    <location>
        <begin position="42"/>
        <end position="70"/>
    </location>
</feature>
<dbReference type="PANTHER" id="PTHR30269:SF37">
    <property type="entry name" value="MEMBRANE TRANSPORTER PROTEIN"/>
    <property type="match status" value="1"/>
</dbReference>
<dbReference type="Pfam" id="PF01925">
    <property type="entry name" value="TauE"/>
    <property type="match status" value="1"/>
</dbReference>
<feature type="transmembrane region" description="Helical" evidence="8">
    <location>
        <begin position="15"/>
        <end position="35"/>
    </location>
</feature>
<dbReference type="AlphaFoldDB" id="A0AAU7JJD6"/>
<sequence length="264" mass="26905">MPFAGWDPQGWFDTLALAPATLAWAGGAVFLAALLRGFTGFGFALAAVPMLGMTMAPAQAVPVALGLQLLGGLVDLRKASQECHWPSLRWLSLGAALGSPVGVLTLHAISAPAARVAIGLITMGAVVVLGRGFALAAMPGRVVTAAAGLLAGLFNGVAAMPGPPAVAYYMSAPIQRAAARASLLVFFLATSMLAIASAAAIGLFDRQSARLAVAGLPVMVLGTWLGQMAFRRSTDALHRWASVVSLGLIALVSIGKGLAELVLR</sequence>
<feature type="transmembrane region" description="Helical" evidence="8">
    <location>
        <begin position="209"/>
        <end position="228"/>
    </location>
</feature>
<evidence type="ECO:0000313" key="9">
    <source>
        <dbReference type="EMBL" id="XBO40501.1"/>
    </source>
</evidence>
<evidence type="ECO:0000256" key="7">
    <source>
        <dbReference type="ARBA" id="ARBA00023136"/>
    </source>
</evidence>
<feature type="transmembrane region" description="Helical" evidence="8">
    <location>
        <begin position="181"/>
        <end position="203"/>
    </location>
</feature>
<gene>
    <name evidence="9" type="ORF">ABEG18_06980</name>
</gene>
<feature type="transmembrane region" description="Helical" evidence="8">
    <location>
        <begin position="240"/>
        <end position="259"/>
    </location>
</feature>
<reference evidence="9" key="1">
    <citation type="submission" date="2024-05" db="EMBL/GenBank/DDBJ databases">
        <authorList>
            <person name="Kim S."/>
            <person name="Heo J."/>
            <person name="Choi H."/>
            <person name="Choi Y."/>
            <person name="Kwon S.-W."/>
            <person name="Kim Y."/>
        </authorList>
    </citation>
    <scope>NUCLEOTIDE SEQUENCE</scope>
    <source>
        <strain evidence="9">KACC 23698</strain>
    </source>
</reference>
<dbReference type="InterPro" id="IPR002781">
    <property type="entry name" value="TM_pro_TauE-like"/>
</dbReference>
<dbReference type="RefSeq" id="WP_406857363.1">
    <property type="nucleotide sequence ID" value="NZ_CP157484.1"/>
</dbReference>
<evidence type="ECO:0000256" key="3">
    <source>
        <dbReference type="ARBA" id="ARBA00022448"/>
    </source>
</evidence>
<dbReference type="GO" id="GO:0005886">
    <property type="term" value="C:plasma membrane"/>
    <property type="evidence" value="ECO:0007669"/>
    <property type="project" value="UniProtKB-SubCell"/>
</dbReference>
<dbReference type="EMBL" id="CP157484">
    <property type="protein sequence ID" value="XBO40501.1"/>
    <property type="molecule type" value="Genomic_DNA"/>
</dbReference>